<organism evidence="2 3">
    <name type="scientific">Geodermatophilus maliterrae</name>
    <dbReference type="NCBI Taxonomy" id="3162531"/>
    <lineage>
        <taxon>Bacteria</taxon>
        <taxon>Bacillati</taxon>
        <taxon>Actinomycetota</taxon>
        <taxon>Actinomycetes</taxon>
        <taxon>Geodermatophilales</taxon>
        <taxon>Geodermatophilaceae</taxon>
        <taxon>Geodermatophilus</taxon>
    </lineage>
</organism>
<dbReference type="Proteomes" id="UP001560045">
    <property type="component" value="Unassembled WGS sequence"/>
</dbReference>
<reference evidence="2 3" key="1">
    <citation type="submission" date="2024-06" db="EMBL/GenBank/DDBJ databases">
        <title>Draft genome sequence of Geodermatophilus badlandi, a novel member of the Geodermatophilaceae isolated from badland sedimentary rocks in the Red desert, Wyoming, USA.</title>
        <authorList>
            <person name="Ben Tekaya S."/>
            <person name="Nouioui I."/>
            <person name="Flores G.M."/>
            <person name="Shaal M.N."/>
            <person name="Bredoire F."/>
            <person name="Basile F."/>
            <person name="Van Diepen L."/>
            <person name="Ward N.L."/>
        </authorList>
    </citation>
    <scope>NUCLEOTIDE SEQUENCE [LARGE SCALE GENOMIC DNA]</scope>
    <source>
        <strain evidence="2 3">WL48A</strain>
    </source>
</reference>
<proteinExistence type="predicted"/>
<protein>
    <submittedName>
        <fullName evidence="2">Uncharacterized protein</fullName>
    </submittedName>
</protein>
<comment type="caution">
    <text evidence="2">The sequence shown here is derived from an EMBL/GenBank/DDBJ whole genome shotgun (WGS) entry which is preliminary data.</text>
</comment>
<dbReference type="RefSeq" id="WP_369207669.1">
    <property type="nucleotide sequence ID" value="NZ_JBFNXQ010000046.1"/>
</dbReference>
<sequence>MSSSADVAGLEVTRELLERLTDEEMEAVAESRGDARALSTEQALADEHSDSLTLPAHERTP</sequence>
<gene>
    <name evidence="2" type="ORF">ABQ292_14840</name>
</gene>
<evidence type="ECO:0000313" key="2">
    <source>
        <dbReference type="EMBL" id="MEX5719638.1"/>
    </source>
</evidence>
<feature type="compositionally biased region" description="Basic and acidic residues" evidence="1">
    <location>
        <begin position="45"/>
        <end position="61"/>
    </location>
</feature>
<evidence type="ECO:0000256" key="1">
    <source>
        <dbReference type="SAM" id="MobiDB-lite"/>
    </source>
</evidence>
<accession>A0ABV3XGC9</accession>
<feature type="region of interest" description="Disordered" evidence="1">
    <location>
        <begin position="24"/>
        <end position="61"/>
    </location>
</feature>
<dbReference type="EMBL" id="JBFNXQ010000046">
    <property type="protein sequence ID" value="MEX5719638.1"/>
    <property type="molecule type" value="Genomic_DNA"/>
</dbReference>
<evidence type="ECO:0000313" key="3">
    <source>
        <dbReference type="Proteomes" id="UP001560045"/>
    </source>
</evidence>
<keyword evidence="3" id="KW-1185">Reference proteome</keyword>
<name>A0ABV3XGC9_9ACTN</name>